<keyword evidence="2" id="KW-0472">Membrane</keyword>
<dbReference type="Proteomes" id="UP000237846">
    <property type="component" value="Unassembled WGS sequence"/>
</dbReference>
<feature type="transmembrane region" description="Helical" evidence="2">
    <location>
        <begin position="535"/>
        <end position="562"/>
    </location>
</feature>
<feature type="transmembrane region" description="Helical" evidence="2">
    <location>
        <begin position="569"/>
        <end position="588"/>
    </location>
</feature>
<feature type="compositionally biased region" description="Low complexity" evidence="1">
    <location>
        <begin position="1"/>
        <end position="20"/>
    </location>
</feature>
<keyword evidence="4" id="KW-1185">Reference proteome</keyword>
<keyword evidence="2" id="KW-1133">Transmembrane helix</keyword>
<feature type="transmembrane region" description="Helical" evidence="2">
    <location>
        <begin position="677"/>
        <end position="697"/>
    </location>
</feature>
<feature type="region of interest" description="Disordered" evidence="1">
    <location>
        <begin position="255"/>
        <end position="278"/>
    </location>
</feature>
<feature type="transmembrane region" description="Helical" evidence="2">
    <location>
        <begin position="740"/>
        <end position="759"/>
    </location>
</feature>
<organism evidence="3 4">
    <name type="scientific">Allonocardiopsis opalescens</name>
    <dbReference type="NCBI Taxonomy" id="1144618"/>
    <lineage>
        <taxon>Bacteria</taxon>
        <taxon>Bacillati</taxon>
        <taxon>Actinomycetota</taxon>
        <taxon>Actinomycetes</taxon>
        <taxon>Streptosporangiales</taxon>
        <taxon>Allonocardiopsis</taxon>
    </lineage>
</organism>
<dbReference type="Gene3D" id="3.40.720.10">
    <property type="entry name" value="Alkaline Phosphatase, subunit A"/>
    <property type="match status" value="1"/>
</dbReference>
<feature type="compositionally biased region" description="Basic and acidic residues" evidence="1">
    <location>
        <begin position="22"/>
        <end position="31"/>
    </location>
</feature>
<comment type="caution">
    <text evidence="3">The sequence shown here is derived from an EMBL/GenBank/DDBJ whole genome shotgun (WGS) entry which is preliminary data.</text>
</comment>
<feature type="transmembrane region" description="Helical" evidence="2">
    <location>
        <begin position="467"/>
        <end position="487"/>
    </location>
</feature>
<protein>
    <submittedName>
        <fullName evidence="3">Uncharacterized protein</fullName>
    </submittedName>
</protein>
<feature type="transmembrane region" description="Helical" evidence="2">
    <location>
        <begin position="399"/>
        <end position="422"/>
    </location>
</feature>
<evidence type="ECO:0000313" key="3">
    <source>
        <dbReference type="EMBL" id="PRY01668.1"/>
    </source>
</evidence>
<feature type="transmembrane region" description="Helical" evidence="2">
    <location>
        <begin position="594"/>
        <end position="611"/>
    </location>
</feature>
<keyword evidence="2" id="KW-0812">Transmembrane</keyword>
<evidence type="ECO:0000256" key="2">
    <source>
        <dbReference type="SAM" id="Phobius"/>
    </source>
</evidence>
<evidence type="ECO:0000313" key="4">
    <source>
        <dbReference type="Proteomes" id="UP000237846"/>
    </source>
</evidence>
<name>A0A2T0QCN9_9ACTN</name>
<sequence>MRGPAGRAGPAPAGELPGRPKQAAEDEGTRESVSRRVWLTRIAVVLGVVFGAPSLLVASAPPGAEPAADGAIAAATAEPALGAPQVVVIGVPGVRWDDITPEGTPTLWGMVGDAALANLSIRTVTSRTCPVDGWLSLSAGQRATWPRADHSVCELPEDPDIDGSSASYPGFGKIAAYNADETQYGASIGLLGEAVQDAGGRTLAVGSGAVLGAADADGRVDYYATRPTSVPEDEWARASLAAVEIDDLVRAYLPPEPVDEEDGEEPSEPAEVEEQDRDTLMTEVDEAVAETMAEVPPNATVIVAGISMDRGASELTSLLVSGPGADGGYTHAFLTSESTRREGLVTLTDMTTAVLRELELGPVPGTVGRQWTQVAAPAEAEAVADLRAVNTASSVVGTMMAPFFTGLVTVQLVIYAAAAVVLRREWGEQRRPKVLAVTKVVALAGAAAPVAAYLANLVPWWRSDLAALAMIATVLVADGIVVAIALAGPWRRSIIGPVTIVAGITAGVLFTDIATGARLQLNSLTGYSPVVAGRFYGLGNIAFATFATGVLILAAGLAHFLIRSGHRRWAVALTLAVGLAAIGLTGWPGLGTDFGGVIALVPGIAVTALMVAGRRVTVLRFVLIGGAGLVLVFGLAFLDYLRPPDERSHFGAFIGQVLNGEAVSVVLRKLEATLGTLGNWPLTLLAACALLFLFGVLNRPLNWKAGALQLAYERVPALRAGLTGALVTAMVGFAVNDSGIAIPALALTIATPLALYASVRAMELGKPAATDPGPSGGGPNGGTLGPMQRMIALRRLREVGQRPGTS</sequence>
<reference evidence="3 4" key="1">
    <citation type="submission" date="2018-03" db="EMBL/GenBank/DDBJ databases">
        <title>Genomic Encyclopedia of Archaeal and Bacterial Type Strains, Phase II (KMG-II): from individual species to whole genera.</title>
        <authorList>
            <person name="Goeker M."/>
        </authorList>
    </citation>
    <scope>NUCLEOTIDE SEQUENCE [LARGE SCALE GENOMIC DNA]</scope>
    <source>
        <strain evidence="3 4">DSM 45601</strain>
    </source>
</reference>
<dbReference type="EMBL" id="PVZC01000001">
    <property type="protein sequence ID" value="PRY01668.1"/>
    <property type="molecule type" value="Genomic_DNA"/>
</dbReference>
<feature type="transmembrane region" description="Helical" evidence="2">
    <location>
        <begin position="618"/>
        <end position="638"/>
    </location>
</feature>
<dbReference type="AlphaFoldDB" id="A0A2T0QCN9"/>
<feature type="region of interest" description="Disordered" evidence="1">
    <location>
        <begin position="1"/>
        <end position="31"/>
    </location>
</feature>
<proteinExistence type="predicted"/>
<feature type="transmembrane region" description="Helical" evidence="2">
    <location>
        <begin position="717"/>
        <end position="734"/>
    </location>
</feature>
<feature type="transmembrane region" description="Helical" evidence="2">
    <location>
        <begin position="434"/>
        <end position="455"/>
    </location>
</feature>
<evidence type="ECO:0000256" key="1">
    <source>
        <dbReference type="SAM" id="MobiDB-lite"/>
    </source>
</evidence>
<feature type="transmembrane region" description="Helical" evidence="2">
    <location>
        <begin position="494"/>
        <end position="515"/>
    </location>
</feature>
<feature type="compositionally biased region" description="Acidic residues" evidence="1">
    <location>
        <begin position="257"/>
        <end position="276"/>
    </location>
</feature>
<dbReference type="InterPro" id="IPR017850">
    <property type="entry name" value="Alkaline_phosphatase_core_sf"/>
</dbReference>
<accession>A0A2T0QCN9</accession>
<gene>
    <name evidence="3" type="ORF">CLV72_101252</name>
</gene>